<dbReference type="SUPFAM" id="SSF56003">
    <property type="entry name" value="Molybdenum cofactor-binding domain"/>
    <property type="match status" value="1"/>
</dbReference>
<feature type="non-terminal residue" evidence="11">
    <location>
        <position position="1"/>
    </location>
</feature>
<dbReference type="GO" id="GO:0071949">
    <property type="term" value="F:FAD binding"/>
    <property type="evidence" value="ECO:0007669"/>
    <property type="project" value="InterPro"/>
</dbReference>
<organism evidence="11 12">
    <name type="scientific">Elysia chlorotica</name>
    <name type="common">Eastern emerald elysia</name>
    <name type="synonym">Sea slug</name>
    <dbReference type="NCBI Taxonomy" id="188477"/>
    <lineage>
        <taxon>Eukaryota</taxon>
        <taxon>Metazoa</taxon>
        <taxon>Spiralia</taxon>
        <taxon>Lophotrochozoa</taxon>
        <taxon>Mollusca</taxon>
        <taxon>Gastropoda</taxon>
        <taxon>Heterobranchia</taxon>
        <taxon>Euthyneura</taxon>
        <taxon>Panpulmonata</taxon>
        <taxon>Sacoglossa</taxon>
        <taxon>Placobranchoidea</taxon>
        <taxon>Plakobranchidae</taxon>
        <taxon>Elysia</taxon>
    </lineage>
</organism>
<comment type="cofactor">
    <cofactor evidence="9">
        <name>[2Fe-2S] cluster</name>
        <dbReference type="ChEBI" id="CHEBI:190135"/>
    </cofactor>
</comment>
<keyword evidence="4" id="KW-0001">2Fe-2S</keyword>
<evidence type="ECO:0000256" key="7">
    <source>
        <dbReference type="ARBA" id="ARBA00023004"/>
    </source>
</evidence>
<dbReference type="InterPro" id="IPR016167">
    <property type="entry name" value="FAD-bd_PCMH_sub1"/>
</dbReference>
<dbReference type="InterPro" id="IPR012675">
    <property type="entry name" value="Beta-grasp_dom_sf"/>
</dbReference>
<dbReference type="Proteomes" id="UP000271974">
    <property type="component" value="Unassembled WGS sequence"/>
</dbReference>
<evidence type="ECO:0000259" key="10">
    <source>
        <dbReference type="PROSITE" id="PS51387"/>
    </source>
</evidence>
<reference evidence="11 12" key="1">
    <citation type="submission" date="2019-01" db="EMBL/GenBank/DDBJ databases">
        <title>A draft genome assembly of the solar-powered sea slug Elysia chlorotica.</title>
        <authorList>
            <person name="Cai H."/>
            <person name="Li Q."/>
            <person name="Fang X."/>
            <person name="Li J."/>
            <person name="Curtis N.E."/>
            <person name="Altenburger A."/>
            <person name="Shibata T."/>
            <person name="Feng M."/>
            <person name="Maeda T."/>
            <person name="Schwartz J.A."/>
            <person name="Shigenobu S."/>
            <person name="Lundholm N."/>
            <person name="Nishiyama T."/>
            <person name="Yang H."/>
            <person name="Hasebe M."/>
            <person name="Li S."/>
            <person name="Pierce S.K."/>
            <person name="Wang J."/>
        </authorList>
    </citation>
    <scope>NUCLEOTIDE SEQUENCE [LARGE SCALE GENOMIC DNA]</scope>
    <source>
        <strain evidence="11">EC2010</strain>
        <tissue evidence="11">Whole organism of an adult</tissue>
    </source>
</reference>
<keyword evidence="12" id="KW-1185">Reference proteome</keyword>
<protein>
    <recommendedName>
        <fullName evidence="10">FAD-binding PCMH-type domain-containing protein</fullName>
    </recommendedName>
</protein>
<dbReference type="AlphaFoldDB" id="A0A3S1BEI6"/>
<dbReference type="Pfam" id="PF01799">
    <property type="entry name" value="Fer2_2"/>
    <property type="match status" value="1"/>
</dbReference>
<keyword evidence="7" id="KW-0408">Iron</keyword>
<accession>A0A3S1BEI6</accession>
<evidence type="ECO:0000256" key="2">
    <source>
        <dbReference type="ARBA" id="ARBA00006849"/>
    </source>
</evidence>
<dbReference type="InterPro" id="IPR036683">
    <property type="entry name" value="CO_DH_flav_C_dom_sf"/>
</dbReference>
<dbReference type="InterPro" id="IPR036318">
    <property type="entry name" value="FAD-bd_PCMH-like_sf"/>
</dbReference>
<comment type="similarity">
    <text evidence="2">Belongs to the xanthine dehydrogenase family.</text>
</comment>
<dbReference type="InterPro" id="IPR002888">
    <property type="entry name" value="2Fe-2S-bd"/>
</dbReference>
<dbReference type="Pfam" id="PF01315">
    <property type="entry name" value="Ald_Xan_dh_C"/>
    <property type="match status" value="1"/>
</dbReference>
<dbReference type="Gene3D" id="3.30.465.10">
    <property type="match status" value="1"/>
</dbReference>
<dbReference type="InterPro" id="IPR005107">
    <property type="entry name" value="CO_DH_flav_C"/>
</dbReference>
<dbReference type="Gene3D" id="3.30.365.10">
    <property type="entry name" value="Aldehyde oxidase/xanthine dehydrogenase, molybdopterin binding domain"/>
    <property type="match status" value="2"/>
</dbReference>
<comment type="caution">
    <text evidence="11">The sequence shown here is derived from an EMBL/GenBank/DDBJ whole genome shotgun (WGS) entry which is preliminary data.</text>
</comment>
<evidence type="ECO:0000256" key="9">
    <source>
        <dbReference type="ARBA" id="ARBA00034078"/>
    </source>
</evidence>
<dbReference type="Pfam" id="PF00941">
    <property type="entry name" value="FAD_binding_5"/>
    <property type="match status" value="1"/>
</dbReference>
<dbReference type="InterPro" id="IPR008274">
    <property type="entry name" value="AldOxase/xan_DH_MoCoBD1"/>
</dbReference>
<dbReference type="GO" id="GO:0051537">
    <property type="term" value="F:2 iron, 2 sulfur cluster binding"/>
    <property type="evidence" value="ECO:0007669"/>
    <property type="project" value="UniProtKB-KW"/>
</dbReference>
<dbReference type="InterPro" id="IPR036856">
    <property type="entry name" value="Ald_Oxase/Xan_DH_a/b_sf"/>
</dbReference>
<feature type="non-terminal residue" evidence="11">
    <location>
        <position position="758"/>
    </location>
</feature>
<dbReference type="STRING" id="188477.A0A3S1BEI6"/>
<evidence type="ECO:0000256" key="3">
    <source>
        <dbReference type="ARBA" id="ARBA00022505"/>
    </source>
</evidence>
<dbReference type="Gene3D" id="3.30.43.10">
    <property type="entry name" value="Uridine Diphospho-n-acetylenolpyruvylglucosamine Reductase, domain 2"/>
    <property type="match status" value="1"/>
</dbReference>
<dbReference type="FunFam" id="3.30.465.10:FF:000013">
    <property type="entry name" value="Aldehyde oxidase"/>
    <property type="match status" value="1"/>
</dbReference>
<dbReference type="InterPro" id="IPR016166">
    <property type="entry name" value="FAD-bd_PCMH"/>
</dbReference>
<dbReference type="InterPro" id="IPR037165">
    <property type="entry name" value="AldOxase/xan_DH_Mopterin-bd_sf"/>
</dbReference>
<keyword evidence="3" id="KW-0500">Molybdenum</keyword>
<dbReference type="SUPFAM" id="SSF56176">
    <property type="entry name" value="FAD-binding/transporter-associated domain-like"/>
    <property type="match status" value="1"/>
</dbReference>
<name>A0A3S1BEI6_ELYCH</name>
<dbReference type="SUPFAM" id="SSF54665">
    <property type="entry name" value="CO dehydrogenase molybdoprotein N-domain-like"/>
    <property type="match status" value="1"/>
</dbReference>
<dbReference type="InterPro" id="IPR000674">
    <property type="entry name" value="Ald_Oxase/Xan_DH_a/b"/>
</dbReference>
<evidence type="ECO:0000256" key="6">
    <source>
        <dbReference type="ARBA" id="ARBA00023002"/>
    </source>
</evidence>
<dbReference type="FunFam" id="3.30.365.10:FF:000001">
    <property type="entry name" value="Xanthine dehydrogenase oxidase"/>
    <property type="match status" value="1"/>
</dbReference>
<evidence type="ECO:0000313" key="12">
    <source>
        <dbReference type="Proteomes" id="UP000271974"/>
    </source>
</evidence>
<dbReference type="Gene3D" id="3.10.20.30">
    <property type="match status" value="1"/>
</dbReference>
<dbReference type="SUPFAM" id="SSF55447">
    <property type="entry name" value="CO dehydrogenase flavoprotein C-terminal domain-like"/>
    <property type="match status" value="1"/>
</dbReference>
<dbReference type="PANTHER" id="PTHR11908">
    <property type="entry name" value="XANTHINE DEHYDROGENASE"/>
    <property type="match status" value="1"/>
</dbReference>
<dbReference type="Pfam" id="PF02738">
    <property type="entry name" value="MoCoBD_1"/>
    <property type="match status" value="1"/>
</dbReference>
<dbReference type="InterPro" id="IPR016169">
    <property type="entry name" value="FAD-bd_PCMH_sub2"/>
</dbReference>
<evidence type="ECO:0000256" key="8">
    <source>
        <dbReference type="ARBA" id="ARBA00023014"/>
    </source>
</evidence>
<comment type="cofactor">
    <cofactor evidence="1">
        <name>Mo-molybdopterin</name>
        <dbReference type="ChEBI" id="CHEBI:71302"/>
    </cofactor>
</comment>
<sequence>VKTYSVQSCLTPLYAVDGWQISTVEGIGSQIEGFHPIQERIAKFNGTQCGYCTPGMVMNMYGLLHQKPNITAQDVEDNFDGNICRCTGYRPILDAMKSFTEDANIPGRKTIDIEDLNKNLCPKTGETCSGSCSARSLHLELGSAHWYRPTSLAELGKVMVANKKKRTRLFFGNTSSGIYKNDGPFDVYVDLHRVKELFSFETSETSVRLGAATTLTQYLDRLRSLQEKPGFQYFSHIYKHVKVVANSMVRNSGSIAGNLMIKRQHKEFPSDIFTTLEAAGAEVEILDAATSKKQTVSLADFLQVNMTCRVLTAVILPKLADNVVYRSFKITPRWQNAHAYVNAAFKIAVKDQSIQGKPSVVLGGISADTIHATKTEAFLTNKNLSLAVIKEPSFLKLFNLVWILSQVLLGLCGSKNAKLQSGSENLHRPVSSGLQTYQEMESEFPLKKALPKMTAPLQASGEAVYVNDMPKFQHELYAAFVVADEGSATIGSIDASPALAIPGVTHFYSAKDCKCNEFSNPLLPSLFASKEVLYNGEPLGMVLAETPALALEAAKKVKVTYSEVRTPILTIEDSLSQGKEFVDKRKTTVVGNPDDAWKSVDKIVEGTVEMGSQYHFYLETQVCLAVPSEDGIDMYVATQSSDLAQHAASIVIDKPMNYINITVPRVGGAFGGKSTDTTTLASATSLAAFLSRRPVRFSMDLSSNMRTLGKRPPYKATYKAGFNNDGKVQVVEIDMLMDVGCHHDSAFFTVYTLGCMDM</sequence>
<dbReference type="EMBL" id="RQTK01000299">
    <property type="protein sequence ID" value="RUS82188.1"/>
    <property type="molecule type" value="Genomic_DNA"/>
</dbReference>
<gene>
    <name evidence="11" type="ORF">EGW08_010070</name>
</gene>
<evidence type="ECO:0000256" key="4">
    <source>
        <dbReference type="ARBA" id="ARBA00022714"/>
    </source>
</evidence>
<keyword evidence="6" id="KW-0560">Oxidoreductase</keyword>
<proteinExistence type="inferred from homology"/>
<keyword evidence="8" id="KW-0411">Iron-sulfur</keyword>
<dbReference type="GO" id="GO:0016491">
    <property type="term" value="F:oxidoreductase activity"/>
    <property type="evidence" value="ECO:0007669"/>
    <property type="project" value="UniProtKB-KW"/>
</dbReference>
<feature type="domain" description="FAD-binding PCMH-type" evidence="10">
    <location>
        <begin position="139"/>
        <end position="321"/>
    </location>
</feature>
<dbReference type="OrthoDB" id="8300278at2759"/>
<dbReference type="SMART" id="SM01008">
    <property type="entry name" value="Ald_Xan_dh_C"/>
    <property type="match status" value="1"/>
</dbReference>
<evidence type="ECO:0000256" key="5">
    <source>
        <dbReference type="ARBA" id="ARBA00022723"/>
    </source>
</evidence>
<dbReference type="GO" id="GO:0005506">
    <property type="term" value="F:iron ion binding"/>
    <property type="evidence" value="ECO:0007669"/>
    <property type="project" value="InterPro"/>
</dbReference>
<dbReference type="SUPFAM" id="SSF47741">
    <property type="entry name" value="CO dehydrogenase ISP C-domain like"/>
    <property type="match status" value="1"/>
</dbReference>
<dbReference type="PROSITE" id="PS51387">
    <property type="entry name" value="FAD_PCMH"/>
    <property type="match status" value="1"/>
</dbReference>
<dbReference type="PANTHER" id="PTHR11908:SF132">
    <property type="entry name" value="ALDEHYDE OXIDASE 1-RELATED"/>
    <property type="match status" value="1"/>
</dbReference>
<dbReference type="InterPro" id="IPR036884">
    <property type="entry name" value="2Fe-2S-bd_dom_sf"/>
</dbReference>
<evidence type="ECO:0000313" key="11">
    <source>
        <dbReference type="EMBL" id="RUS82188.1"/>
    </source>
</evidence>
<dbReference type="InterPro" id="IPR002346">
    <property type="entry name" value="Mopterin_DH_FAD-bd"/>
</dbReference>
<dbReference type="InterPro" id="IPR016208">
    <property type="entry name" value="Ald_Oxase/xanthine_DH-like"/>
</dbReference>
<dbReference type="Gene3D" id="1.10.150.120">
    <property type="entry name" value="[2Fe-2S]-binding domain"/>
    <property type="match status" value="1"/>
</dbReference>
<dbReference type="Gene3D" id="3.90.1170.50">
    <property type="entry name" value="Aldehyde oxidase/xanthine dehydrogenase, a/b hammerhead"/>
    <property type="match status" value="1"/>
</dbReference>
<keyword evidence="5" id="KW-0479">Metal-binding</keyword>
<evidence type="ECO:0000256" key="1">
    <source>
        <dbReference type="ARBA" id="ARBA00001924"/>
    </source>
</evidence>
<dbReference type="Pfam" id="PF03450">
    <property type="entry name" value="CO_deh_flav_C"/>
    <property type="match status" value="1"/>
</dbReference>
<dbReference type="Gene3D" id="3.30.390.50">
    <property type="entry name" value="CO dehydrogenase flavoprotein, C-terminal domain"/>
    <property type="match status" value="1"/>
</dbReference>